<dbReference type="Proteomes" id="UP000593573">
    <property type="component" value="Unassembled WGS sequence"/>
</dbReference>
<comment type="caution">
    <text evidence="1">The sequence shown here is derived from an EMBL/GenBank/DDBJ whole genome shotgun (WGS) entry which is preliminary data.</text>
</comment>
<accession>A0A7J8V404</accession>
<evidence type="ECO:0000313" key="2">
    <source>
        <dbReference type="Proteomes" id="UP000593573"/>
    </source>
</evidence>
<reference evidence="1 2" key="1">
    <citation type="journal article" date="2019" name="Genome Biol. Evol.">
        <title>Insights into the evolution of the New World diploid cottons (Gossypium, subgenus Houzingenia) based on genome sequencing.</title>
        <authorList>
            <person name="Grover C.E."/>
            <person name="Arick M.A. 2nd"/>
            <person name="Thrash A."/>
            <person name="Conover J.L."/>
            <person name="Sanders W.S."/>
            <person name="Peterson D.G."/>
            <person name="Frelichowski J.E."/>
            <person name="Scheffler J.A."/>
            <person name="Scheffler B.E."/>
            <person name="Wendel J.F."/>
        </authorList>
    </citation>
    <scope>NUCLEOTIDE SEQUENCE [LARGE SCALE GENOMIC DNA]</scope>
    <source>
        <strain evidence="1">57</strain>
        <tissue evidence="1">Leaf</tissue>
    </source>
</reference>
<feature type="non-terminal residue" evidence="1">
    <location>
        <position position="62"/>
    </location>
</feature>
<dbReference type="EMBL" id="JABFAB010000008">
    <property type="protein sequence ID" value="MBA0657506.1"/>
    <property type="molecule type" value="Genomic_DNA"/>
</dbReference>
<dbReference type="AlphaFoldDB" id="A0A7J8V404"/>
<keyword evidence="2" id="KW-1185">Reference proteome</keyword>
<protein>
    <submittedName>
        <fullName evidence="1">Uncharacterized protein</fullName>
    </submittedName>
</protein>
<proteinExistence type="predicted"/>
<evidence type="ECO:0000313" key="1">
    <source>
        <dbReference type="EMBL" id="MBA0657506.1"/>
    </source>
</evidence>
<gene>
    <name evidence="1" type="ORF">Goklo_009788</name>
</gene>
<name>A0A7J8V404_9ROSI</name>
<organism evidence="1 2">
    <name type="scientific">Gossypium klotzschianum</name>
    <dbReference type="NCBI Taxonomy" id="34286"/>
    <lineage>
        <taxon>Eukaryota</taxon>
        <taxon>Viridiplantae</taxon>
        <taxon>Streptophyta</taxon>
        <taxon>Embryophyta</taxon>
        <taxon>Tracheophyta</taxon>
        <taxon>Spermatophyta</taxon>
        <taxon>Magnoliopsida</taxon>
        <taxon>eudicotyledons</taxon>
        <taxon>Gunneridae</taxon>
        <taxon>Pentapetalae</taxon>
        <taxon>rosids</taxon>
        <taxon>malvids</taxon>
        <taxon>Malvales</taxon>
        <taxon>Malvaceae</taxon>
        <taxon>Malvoideae</taxon>
        <taxon>Gossypium</taxon>
    </lineage>
</organism>
<sequence>MTIGASSVFRTEARALYEVAACISTPPSVRLRHVRRTANRAADHMAKLAGAVGQMRVFCSAA</sequence>